<organism evidence="10 11">
    <name type="scientific">Piptocephalis cylindrospora</name>
    <dbReference type="NCBI Taxonomy" id="1907219"/>
    <lineage>
        <taxon>Eukaryota</taxon>
        <taxon>Fungi</taxon>
        <taxon>Fungi incertae sedis</taxon>
        <taxon>Zoopagomycota</taxon>
        <taxon>Zoopagomycotina</taxon>
        <taxon>Zoopagomycetes</taxon>
        <taxon>Zoopagales</taxon>
        <taxon>Piptocephalidaceae</taxon>
        <taxon>Piptocephalis</taxon>
    </lineage>
</organism>
<dbReference type="Proteomes" id="UP000267251">
    <property type="component" value="Unassembled WGS sequence"/>
</dbReference>
<dbReference type="AlphaFoldDB" id="A0A4P9YA45"/>
<protein>
    <recommendedName>
        <fullName evidence="8">Exportin-4</fullName>
    </recommendedName>
</protein>
<evidence type="ECO:0000256" key="6">
    <source>
        <dbReference type="ARBA" id="ARBA00022927"/>
    </source>
</evidence>
<dbReference type="InterPro" id="IPR016024">
    <property type="entry name" value="ARM-type_fold"/>
</dbReference>
<evidence type="ECO:0000256" key="5">
    <source>
        <dbReference type="ARBA" id="ARBA00022490"/>
    </source>
</evidence>
<keyword evidence="11" id="KW-1185">Reference proteome</keyword>
<evidence type="ECO:0000256" key="7">
    <source>
        <dbReference type="ARBA" id="ARBA00023242"/>
    </source>
</evidence>
<dbReference type="PANTHER" id="PTHR12596">
    <property type="entry name" value="EXPORTIN 4,7-RELATED"/>
    <property type="match status" value="1"/>
</dbReference>
<gene>
    <name evidence="10" type="ORF">BJ684DRAFT_14788</name>
</gene>
<feature type="compositionally biased region" description="Acidic residues" evidence="9">
    <location>
        <begin position="443"/>
        <end position="455"/>
    </location>
</feature>
<keyword evidence="4" id="KW-0813">Transport</keyword>
<evidence type="ECO:0000313" key="11">
    <source>
        <dbReference type="Proteomes" id="UP000267251"/>
    </source>
</evidence>
<proteinExistence type="inferred from homology"/>
<evidence type="ECO:0000256" key="2">
    <source>
        <dbReference type="ARBA" id="ARBA00004496"/>
    </source>
</evidence>
<comment type="similarity">
    <text evidence="3">Belongs to the exportin family.</text>
</comment>
<reference evidence="11" key="1">
    <citation type="journal article" date="2018" name="Nat. Microbiol.">
        <title>Leveraging single-cell genomics to expand the fungal tree of life.</title>
        <authorList>
            <person name="Ahrendt S.R."/>
            <person name="Quandt C.A."/>
            <person name="Ciobanu D."/>
            <person name="Clum A."/>
            <person name="Salamov A."/>
            <person name="Andreopoulos B."/>
            <person name="Cheng J.F."/>
            <person name="Woyke T."/>
            <person name="Pelin A."/>
            <person name="Henrissat B."/>
            <person name="Reynolds N.K."/>
            <person name="Benny G.L."/>
            <person name="Smith M.E."/>
            <person name="James T.Y."/>
            <person name="Grigoriev I.V."/>
        </authorList>
    </citation>
    <scope>NUCLEOTIDE SEQUENCE [LARGE SCALE GENOMIC DNA]</scope>
</reference>
<keyword evidence="5" id="KW-0963">Cytoplasm</keyword>
<name>A0A4P9YA45_9FUNG</name>
<feature type="region of interest" description="Disordered" evidence="9">
    <location>
        <begin position="296"/>
        <end position="351"/>
    </location>
</feature>
<feature type="compositionally biased region" description="Low complexity" evidence="9">
    <location>
        <begin position="299"/>
        <end position="350"/>
    </location>
</feature>
<dbReference type="Gene3D" id="1.25.10.10">
    <property type="entry name" value="Leucine-rich Repeat Variant"/>
    <property type="match status" value="1"/>
</dbReference>
<dbReference type="GO" id="GO:0005049">
    <property type="term" value="F:nuclear export signal receptor activity"/>
    <property type="evidence" value="ECO:0007669"/>
    <property type="project" value="InterPro"/>
</dbReference>
<evidence type="ECO:0000256" key="3">
    <source>
        <dbReference type="ARBA" id="ARBA00009466"/>
    </source>
</evidence>
<accession>A0A4P9YA45</accession>
<dbReference type="GO" id="GO:0005643">
    <property type="term" value="C:nuclear pore"/>
    <property type="evidence" value="ECO:0007669"/>
    <property type="project" value="TreeGrafter"/>
</dbReference>
<dbReference type="SUPFAM" id="SSF48371">
    <property type="entry name" value="ARM repeat"/>
    <property type="match status" value="1"/>
</dbReference>
<dbReference type="InterPro" id="IPR011989">
    <property type="entry name" value="ARM-like"/>
</dbReference>
<sequence>MDPSQVLGQIEQACRDLETPERRQQAEQVILQIGQTPECPQLCQYILAHSTLPMAQFQAAVALRHFYLSGSIHATVNSLSSDPFQSTLLAWIFSHLLSSPPHHPLLPSVRDELLSTAGILLKRTLHSTPIQWHSMIHLDGPDFQDATPNVLTPLRLAWWKVLLREFSLMDPHPLGIPWEMHLQAKRGLEENELLGMMEFTLQTLFSAASQSNMAILADALILSEMILQWPFGLEGESDVIKLFYEVYVFIRGWDENQDASTSPIGKETLEHLAGQCLLHLVDLQWFSRVSRRSGGGGPLIPSSPSSSPNFTPVPNSPLSASSSPSTATSTSPFFQSTSTPPSSSSPSSPSAQGVLDLHLSYISSLVDQGILDMGKKGIDGLGRQWVLLAELINSALRGSSSTFLSTSKESSTFLSHLARGVEGLMRHVYHEGPFPSLRGQGENDNEEGEEEEDEEGLREALEGILDSIAYNLSSQTLPSHDDHHDEKSSSGRIRAGYHEEILTLSTHILHVLMDLILIGTNEDNMGFQEERSIIPWMEKHQREWSALAIIARTRPGHFLEGLKQSFLRVGFPNDTSSSMVPSHCLVSLIILTGYFLTDDMDDEQPLVPYPLYHQYGSGTYGDGEEEEERVQEAVIHLSHFIQFTLMDQVVSLSRDQQSLELARMVQSLVWWIHRWSKTYLFLDPSDYSPDSKPWRLIKTWSGENVQGREGSSRYFEHSLAFMETHLGLWKGPRQVEANGYSLENEGTLVYRLLRHVHILRDEGALRSLLSITTQLASYSSKQEQEKFISSLHSILLTIQSPQPILAILVLQPNLSWFMTASSSSVVLPDDILLPLLLLWRLYLERMDPTELSDNQVGTISGIIQRTLVLAQCPESEKYQGSGGLESASGQVGGMKMASLVEERLITRLEASFRLLSAAASWRKFYMDPEEEARRSNQMAGVIREGKGFPEAVDLRFKDVSHPIPSDYPSSKNHHLVPLVQYPQLHVLILETLSQLVSGGQLLPNLSSKEVLNDILECMMMGLRQLLPGPAIAAYLAVQAIIGAWRGSLATWDQSPVQGKTMMDRGEDPCLRGFVGQVELLLLEQFFTGALQGERVPEATETLLACMLTLPEAYLEFKEKLLGYPADSSGKKDLLTALGRVEAACPPAYFRSFSLHVLDAFREALDKAIRLSWPFLKMH</sequence>
<dbReference type="EMBL" id="KZ987776">
    <property type="protein sequence ID" value="RKP14920.1"/>
    <property type="molecule type" value="Genomic_DNA"/>
</dbReference>
<evidence type="ECO:0000256" key="8">
    <source>
        <dbReference type="ARBA" id="ARBA00040444"/>
    </source>
</evidence>
<keyword evidence="7" id="KW-0539">Nucleus</keyword>
<feature type="region of interest" description="Disordered" evidence="9">
    <location>
        <begin position="432"/>
        <end position="455"/>
    </location>
</feature>
<evidence type="ECO:0000256" key="1">
    <source>
        <dbReference type="ARBA" id="ARBA00004123"/>
    </source>
</evidence>
<dbReference type="GO" id="GO:0006611">
    <property type="term" value="P:protein export from nucleus"/>
    <property type="evidence" value="ECO:0007669"/>
    <property type="project" value="TreeGrafter"/>
</dbReference>
<dbReference type="OrthoDB" id="5548448at2759"/>
<evidence type="ECO:0000313" key="10">
    <source>
        <dbReference type="EMBL" id="RKP14920.1"/>
    </source>
</evidence>
<dbReference type="GO" id="GO:0005737">
    <property type="term" value="C:cytoplasm"/>
    <property type="evidence" value="ECO:0007669"/>
    <property type="project" value="UniProtKB-SubCell"/>
</dbReference>
<comment type="subcellular location">
    <subcellularLocation>
        <location evidence="2">Cytoplasm</location>
    </subcellularLocation>
    <subcellularLocation>
        <location evidence="1">Nucleus</location>
    </subcellularLocation>
</comment>
<dbReference type="InterPro" id="IPR044189">
    <property type="entry name" value="XPO4/7-like"/>
</dbReference>
<evidence type="ECO:0000256" key="9">
    <source>
        <dbReference type="SAM" id="MobiDB-lite"/>
    </source>
</evidence>
<evidence type="ECO:0000256" key="4">
    <source>
        <dbReference type="ARBA" id="ARBA00022448"/>
    </source>
</evidence>
<keyword evidence="6" id="KW-0653">Protein transport</keyword>
<dbReference type="PANTHER" id="PTHR12596:SF1">
    <property type="entry name" value="EXPORTIN-4"/>
    <property type="match status" value="1"/>
</dbReference>